<dbReference type="PANTHER" id="PTHR36151">
    <property type="entry name" value="BLR2777 PROTEIN"/>
    <property type="match status" value="1"/>
</dbReference>
<feature type="region of interest" description="Disordered" evidence="1">
    <location>
        <begin position="286"/>
        <end position="327"/>
    </location>
</feature>
<dbReference type="GO" id="GO:0016491">
    <property type="term" value="F:oxidoreductase activity"/>
    <property type="evidence" value="ECO:0007669"/>
    <property type="project" value="InterPro"/>
</dbReference>
<dbReference type="RefSeq" id="WP_108594491.1">
    <property type="nucleotide sequence ID" value="NZ_CP028913.1"/>
</dbReference>
<evidence type="ECO:0000313" key="3">
    <source>
        <dbReference type="EMBL" id="AWB94669.1"/>
    </source>
</evidence>
<dbReference type="KEGG" id="agm:DCE93_02520"/>
<dbReference type="PANTHER" id="PTHR36151:SF3">
    <property type="entry name" value="ER-BOUND OXYGENASE MPAB_MPAB'_RUBBER OXYGENASE CATALYTIC DOMAIN-CONTAINING PROTEIN"/>
    <property type="match status" value="1"/>
</dbReference>
<proteinExistence type="predicted"/>
<reference evidence="3 4" key="1">
    <citation type="submission" date="2018-04" db="EMBL/GenBank/DDBJ databases">
        <authorList>
            <person name="Li J."/>
        </authorList>
    </citation>
    <scope>NUCLEOTIDE SEQUENCE [LARGE SCALE GENOMIC DNA]</scope>
    <source>
        <strain evidence="4">30A</strain>
    </source>
</reference>
<name>A0A2S0WTK5_9MICO</name>
<sequence length="327" mass="35571">MGDQSRRTAGSSVGAARWHPLRRRRPEPPAWTAALAEGDDAGFFGPGSAVWAVNGALPTLVAGIRALLLQTLHPGAMAGVHDWSRYREDPLARLDGTVRWVAVTTFGDRRSAARASAFVSRLHEHVTGSYVDADGVEREYAANDEDLLRWVHDAFTEAFLGAHEIWGGPIPGGPDAYVREWAEAGRLMGVPEPPTTVDALRAEMTAFLADAKRDERVAETVHFLRRPGLPGLTGRLYPILFGGAVASLEPRYRELLGLRRPWWPAITLTRALLAAARRVLGGVSPSERNARARVSRLERSEPAPSQSEHRTPDGHRGRGGAAEPSSD</sequence>
<keyword evidence="4" id="KW-1185">Reference proteome</keyword>
<accession>A0A2S0WTK5</accession>
<evidence type="ECO:0000259" key="2">
    <source>
        <dbReference type="Pfam" id="PF09995"/>
    </source>
</evidence>
<dbReference type="Pfam" id="PF09995">
    <property type="entry name" value="MPAB_Lcp_cat"/>
    <property type="match status" value="1"/>
</dbReference>
<gene>
    <name evidence="3" type="ORF">DCE93_02520</name>
</gene>
<organism evidence="3 4">
    <name type="scientific">Agromyces badenianii</name>
    <dbReference type="NCBI Taxonomy" id="2080742"/>
    <lineage>
        <taxon>Bacteria</taxon>
        <taxon>Bacillati</taxon>
        <taxon>Actinomycetota</taxon>
        <taxon>Actinomycetes</taxon>
        <taxon>Micrococcales</taxon>
        <taxon>Microbacteriaceae</taxon>
        <taxon>Agromyces</taxon>
    </lineage>
</organism>
<dbReference type="OrthoDB" id="108890at2"/>
<feature type="domain" description="ER-bound oxygenase mpaB/mpaB'/Rubber oxygenase catalytic" evidence="2">
    <location>
        <begin position="51"/>
        <end position="277"/>
    </location>
</feature>
<dbReference type="AlphaFoldDB" id="A0A2S0WTK5"/>
<dbReference type="Proteomes" id="UP000244729">
    <property type="component" value="Chromosome"/>
</dbReference>
<evidence type="ECO:0000256" key="1">
    <source>
        <dbReference type="SAM" id="MobiDB-lite"/>
    </source>
</evidence>
<dbReference type="InterPro" id="IPR018713">
    <property type="entry name" value="MPAB/Lcp_cat_dom"/>
</dbReference>
<dbReference type="EMBL" id="CP028913">
    <property type="protein sequence ID" value="AWB94669.1"/>
    <property type="molecule type" value="Genomic_DNA"/>
</dbReference>
<feature type="region of interest" description="Disordered" evidence="1">
    <location>
        <begin position="1"/>
        <end position="23"/>
    </location>
</feature>
<evidence type="ECO:0000313" key="4">
    <source>
        <dbReference type="Proteomes" id="UP000244729"/>
    </source>
</evidence>
<protein>
    <submittedName>
        <fullName evidence="3">DUF2236 domain-containing protein</fullName>
    </submittedName>
</protein>
<feature type="compositionally biased region" description="Basic and acidic residues" evidence="1">
    <location>
        <begin position="295"/>
        <end position="316"/>
    </location>
</feature>